<dbReference type="InterPro" id="IPR040624">
    <property type="entry name" value="HalOD1"/>
</dbReference>
<protein>
    <recommendedName>
        <fullName evidence="1">Halobacterial output domain-containing protein</fullName>
    </recommendedName>
</protein>
<evidence type="ECO:0000259" key="1">
    <source>
        <dbReference type="Pfam" id="PF18545"/>
    </source>
</evidence>
<reference evidence="2" key="1">
    <citation type="submission" date="2017-11" db="EMBL/GenBank/DDBJ databases">
        <authorList>
            <person name="Kajale S.C."/>
            <person name="Sharma A."/>
        </authorList>
    </citation>
    <scope>NUCLEOTIDE SEQUENCE</scope>
    <source>
        <strain evidence="2">LS1_42</strain>
    </source>
</reference>
<dbReference type="RefSeq" id="WP_148858548.1">
    <property type="nucleotide sequence ID" value="NZ_PHNJ01000006.1"/>
</dbReference>
<gene>
    <name evidence="2" type="ORF">CV102_13645</name>
</gene>
<accession>A0A8J8Q5W8</accession>
<organism evidence="2 3">
    <name type="scientific">Natronococcus pandeyae</name>
    <dbReference type="NCBI Taxonomy" id="2055836"/>
    <lineage>
        <taxon>Archaea</taxon>
        <taxon>Methanobacteriati</taxon>
        <taxon>Methanobacteriota</taxon>
        <taxon>Stenosarchaea group</taxon>
        <taxon>Halobacteria</taxon>
        <taxon>Halobacteriales</taxon>
        <taxon>Natrialbaceae</taxon>
        <taxon>Natronococcus</taxon>
    </lineage>
</organism>
<dbReference type="AlphaFoldDB" id="A0A8J8Q5W8"/>
<feature type="domain" description="Halobacterial output" evidence="1">
    <location>
        <begin position="15"/>
        <end position="86"/>
    </location>
</feature>
<sequence length="91" mass="10009">MSEIVPIENGAEFGRPSLEVISAVAEREDCQPSELRPPLYSVVDPETLDRLWRSASDTPHEVDASVSFTYCGYDVTIESDGTVSVETRSTD</sequence>
<dbReference type="EMBL" id="PHNJ01000006">
    <property type="protein sequence ID" value="TYL38234.1"/>
    <property type="molecule type" value="Genomic_DNA"/>
</dbReference>
<evidence type="ECO:0000313" key="3">
    <source>
        <dbReference type="Proteomes" id="UP000766904"/>
    </source>
</evidence>
<comment type="caution">
    <text evidence="2">The sequence shown here is derived from an EMBL/GenBank/DDBJ whole genome shotgun (WGS) entry which is preliminary data.</text>
</comment>
<dbReference type="Pfam" id="PF18545">
    <property type="entry name" value="HalOD1"/>
    <property type="match status" value="1"/>
</dbReference>
<dbReference type="OrthoDB" id="181456at2157"/>
<proteinExistence type="predicted"/>
<keyword evidence="3" id="KW-1185">Reference proteome</keyword>
<dbReference type="Proteomes" id="UP000766904">
    <property type="component" value="Unassembled WGS sequence"/>
</dbReference>
<name>A0A8J8Q5W8_9EURY</name>
<evidence type="ECO:0000313" key="2">
    <source>
        <dbReference type="EMBL" id="TYL38234.1"/>
    </source>
</evidence>